<sequence length="382" mass="42978">METYTVSRWQHILIFLSIVVGLFFFFQTVPGYAAKENPIGATGFTYSITFPENQVDKDLGYYKLKMAPGQHQQLAIALSNPSTEKVTIDVKLNGAKTNQNGVIEYGESTIKNDQSLKFDFTDLVKGPKSVELAPGETKNLELTVDMPETDYDGLIAGGIQLMRAGQNDATKNNGGSKIINQYAYVIGMVLQENETQVNPDLSLNSVKAGQNNYRNAIFVNFSNVMATYLDNMTIEVQITGKGKETVLYERKQTAMRMAPNSFIDFPVSMNGEQMAPGDYDADILVTSGEKQWAWKKAFKITAEDANKFNERDVGLIQEKGLDWKLILLLVLVFLMCVLLLFFILRFRRKKQQEKEVAIKNEHQQAKNQAAVNTSKKHRKPKN</sequence>
<dbReference type="InterPro" id="IPR010317">
    <property type="entry name" value="WxLIP_PGBD"/>
</dbReference>
<feature type="domain" description="WxL Interacting Protein peptidoglycan binding" evidence="3">
    <location>
        <begin position="44"/>
        <end position="161"/>
    </location>
</feature>
<feature type="transmembrane region" description="Helical" evidence="2">
    <location>
        <begin position="12"/>
        <end position="33"/>
    </location>
</feature>
<evidence type="ECO:0000256" key="2">
    <source>
        <dbReference type="SAM" id="Phobius"/>
    </source>
</evidence>
<protein>
    <submittedName>
        <fullName evidence="5">Uncharacterized protein</fullName>
    </submittedName>
</protein>
<dbReference type="Pfam" id="PF11797">
    <property type="entry name" value="WxLIP_HBD"/>
    <property type="match status" value="1"/>
</dbReference>
<accession>A0A2W3Z447</accession>
<feature type="transmembrane region" description="Helical" evidence="2">
    <location>
        <begin position="325"/>
        <end position="344"/>
    </location>
</feature>
<dbReference type="AlphaFoldDB" id="A0A2W3Z447"/>
<comment type="caution">
    <text evidence="5">The sequence shown here is derived from an EMBL/GenBank/DDBJ whole genome shotgun (WGS) entry which is preliminary data.</text>
</comment>
<evidence type="ECO:0000313" key="5">
    <source>
        <dbReference type="EMBL" id="PZL74888.1"/>
    </source>
</evidence>
<keyword evidence="6" id="KW-1185">Reference proteome</keyword>
<reference evidence="5 6" key="1">
    <citation type="submission" date="2017-11" db="EMBL/GenBank/DDBJ databases">
        <title>Draft genome sequence of Enterococcus plantarum TRW2 strain isolated from lettuce.</title>
        <authorList>
            <person name="Kim E.B."/>
            <person name="Marco M.L."/>
            <person name="Williams T.R."/>
            <person name="You I.H."/>
        </authorList>
    </citation>
    <scope>NUCLEOTIDE SEQUENCE [LARGE SCALE GENOMIC DNA]</scope>
    <source>
        <strain evidence="5 6">TRW2</strain>
    </source>
</reference>
<gene>
    <name evidence="5" type="ORF">CI088_06390</name>
</gene>
<evidence type="ECO:0000259" key="3">
    <source>
        <dbReference type="Pfam" id="PF06030"/>
    </source>
</evidence>
<feature type="domain" description="WxL Interacting Protein host binding" evidence="4">
    <location>
        <begin position="175"/>
        <end position="310"/>
    </location>
</feature>
<evidence type="ECO:0000259" key="4">
    <source>
        <dbReference type="Pfam" id="PF11797"/>
    </source>
</evidence>
<evidence type="ECO:0000256" key="1">
    <source>
        <dbReference type="SAM" id="MobiDB-lite"/>
    </source>
</evidence>
<evidence type="ECO:0000313" key="6">
    <source>
        <dbReference type="Proteomes" id="UP000249828"/>
    </source>
</evidence>
<keyword evidence="2" id="KW-0472">Membrane</keyword>
<dbReference type="EMBL" id="PIEU01000051">
    <property type="protein sequence ID" value="PZL74888.1"/>
    <property type="molecule type" value="Genomic_DNA"/>
</dbReference>
<feature type="region of interest" description="Disordered" evidence="1">
    <location>
        <begin position="355"/>
        <end position="382"/>
    </location>
</feature>
<proteinExistence type="predicted"/>
<feature type="compositionally biased region" description="Basic and acidic residues" evidence="1">
    <location>
        <begin position="355"/>
        <end position="364"/>
    </location>
</feature>
<dbReference type="STRING" id="1077675.BCR22_12945"/>
<dbReference type="RefSeq" id="WP_111247581.1">
    <property type="nucleotide sequence ID" value="NZ_PIEU01000051.1"/>
</dbReference>
<organism evidence="5 6">
    <name type="scientific">Enterococcus plantarum</name>
    <dbReference type="NCBI Taxonomy" id="1077675"/>
    <lineage>
        <taxon>Bacteria</taxon>
        <taxon>Bacillati</taxon>
        <taxon>Bacillota</taxon>
        <taxon>Bacilli</taxon>
        <taxon>Lactobacillales</taxon>
        <taxon>Enterococcaceae</taxon>
        <taxon>Enterococcus</taxon>
    </lineage>
</organism>
<dbReference type="Pfam" id="PF06030">
    <property type="entry name" value="WxLIP_PGBD"/>
    <property type="match status" value="1"/>
</dbReference>
<dbReference type="InterPro" id="IPR021759">
    <property type="entry name" value="WxLIP_HBD"/>
</dbReference>
<dbReference type="Proteomes" id="UP000249828">
    <property type="component" value="Unassembled WGS sequence"/>
</dbReference>
<keyword evidence="2" id="KW-1133">Transmembrane helix</keyword>
<keyword evidence="2" id="KW-0812">Transmembrane</keyword>
<name>A0A2W3Z447_9ENTE</name>